<dbReference type="EMBL" id="RBNJ01015835">
    <property type="protein sequence ID" value="RUS24497.1"/>
    <property type="molecule type" value="Genomic_DNA"/>
</dbReference>
<evidence type="ECO:0000313" key="2">
    <source>
        <dbReference type="Proteomes" id="UP000274822"/>
    </source>
</evidence>
<reference evidence="1 2" key="1">
    <citation type="journal article" date="2018" name="New Phytol.">
        <title>Phylogenomics of Endogonaceae and evolution of mycorrhizas within Mucoromycota.</title>
        <authorList>
            <person name="Chang Y."/>
            <person name="Desiro A."/>
            <person name="Na H."/>
            <person name="Sandor L."/>
            <person name="Lipzen A."/>
            <person name="Clum A."/>
            <person name="Barry K."/>
            <person name="Grigoriev I.V."/>
            <person name="Martin F.M."/>
            <person name="Stajich J.E."/>
            <person name="Smith M.E."/>
            <person name="Bonito G."/>
            <person name="Spatafora J.W."/>
        </authorList>
    </citation>
    <scope>NUCLEOTIDE SEQUENCE [LARGE SCALE GENOMIC DNA]</scope>
    <source>
        <strain evidence="1 2">AD002</strain>
    </source>
</reference>
<comment type="caution">
    <text evidence="1">The sequence shown here is derived from an EMBL/GenBank/DDBJ whole genome shotgun (WGS) entry which is preliminary data.</text>
</comment>
<dbReference type="AlphaFoldDB" id="A0A433Q3Z4"/>
<accession>A0A433Q3Z4</accession>
<proteinExistence type="predicted"/>
<dbReference type="Proteomes" id="UP000274822">
    <property type="component" value="Unassembled WGS sequence"/>
</dbReference>
<gene>
    <name evidence="1" type="ORF">BC938DRAFT_473498</name>
</gene>
<organism evidence="1 2">
    <name type="scientific">Jimgerdemannia flammicorona</name>
    <dbReference type="NCBI Taxonomy" id="994334"/>
    <lineage>
        <taxon>Eukaryota</taxon>
        <taxon>Fungi</taxon>
        <taxon>Fungi incertae sedis</taxon>
        <taxon>Mucoromycota</taxon>
        <taxon>Mucoromycotina</taxon>
        <taxon>Endogonomycetes</taxon>
        <taxon>Endogonales</taxon>
        <taxon>Endogonaceae</taxon>
        <taxon>Jimgerdemannia</taxon>
    </lineage>
</organism>
<protein>
    <submittedName>
        <fullName evidence="1">Uncharacterized protein</fullName>
    </submittedName>
</protein>
<sequence>MVRVDKFCGVQAQVALHPSVLEFIKAGDANGSQFFIDRSTFRVSPEHNSSQNVVFGYRSLKVVDKIRGKDT</sequence>
<keyword evidence="2" id="KW-1185">Reference proteome</keyword>
<name>A0A433Q3Z4_9FUNG</name>
<evidence type="ECO:0000313" key="1">
    <source>
        <dbReference type="EMBL" id="RUS24497.1"/>
    </source>
</evidence>